<keyword evidence="12" id="KW-0862">Zinc</keyword>
<comment type="function">
    <text evidence="3">Might act as an E3 ubiquitin-protein ligase, or as part of E3 complex, which accepts ubiquitin from specific E2 ubiquitin-conjugating enzymes and then transfers it to substrates.</text>
</comment>
<evidence type="ECO:0000256" key="1">
    <source>
        <dbReference type="ARBA" id="ARBA00001798"/>
    </source>
</evidence>
<comment type="similarity">
    <text evidence="5">Belongs to the RBR family. Ariadne subfamily.</text>
</comment>
<keyword evidence="17" id="KW-1185">Reference proteome</keyword>
<keyword evidence="8" id="KW-0479">Metal-binding</keyword>
<evidence type="ECO:0000256" key="5">
    <source>
        <dbReference type="ARBA" id="ARBA00005884"/>
    </source>
</evidence>
<dbReference type="Pfam" id="PF00097">
    <property type="entry name" value="zf-C3HC4"/>
    <property type="match status" value="1"/>
</dbReference>
<accession>A0A8J5Z4R5</accession>
<dbReference type="AlphaFoldDB" id="A0A8J5Z4R5"/>
<evidence type="ECO:0000259" key="15">
    <source>
        <dbReference type="PROSITE" id="PS51873"/>
    </source>
</evidence>
<dbReference type="PROSITE" id="PS00518">
    <property type="entry name" value="ZF_RING_1"/>
    <property type="match status" value="1"/>
</dbReference>
<feature type="domain" description="RING-type" evidence="14">
    <location>
        <begin position="268"/>
        <end position="312"/>
    </location>
</feature>
<dbReference type="SUPFAM" id="SSF53098">
    <property type="entry name" value="Ribonuclease H-like"/>
    <property type="match status" value="1"/>
</dbReference>
<organism evidence="16 17">
    <name type="scientific">Gossypium anomalum</name>
    <dbReference type="NCBI Taxonomy" id="47600"/>
    <lineage>
        <taxon>Eukaryota</taxon>
        <taxon>Viridiplantae</taxon>
        <taxon>Streptophyta</taxon>
        <taxon>Embryophyta</taxon>
        <taxon>Tracheophyta</taxon>
        <taxon>Spermatophyta</taxon>
        <taxon>Magnoliopsida</taxon>
        <taxon>eudicotyledons</taxon>
        <taxon>Gunneridae</taxon>
        <taxon>Pentapetalae</taxon>
        <taxon>rosids</taxon>
        <taxon>malvids</taxon>
        <taxon>Malvales</taxon>
        <taxon>Malvaceae</taxon>
        <taxon>Malvoideae</taxon>
        <taxon>Gossypium</taxon>
    </lineage>
</organism>
<evidence type="ECO:0000256" key="13">
    <source>
        <dbReference type="PROSITE-ProRule" id="PRU00175"/>
    </source>
</evidence>
<dbReference type="InterPro" id="IPR012337">
    <property type="entry name" value="RNaseH-like_sf"/>
</dbReference>
<dbReference type="SUPFAM" id="SSF57850">
    <property type="entry name" value="RING/U-box"/>
    <property type="match status" value="2"/>
</dbReference>
<dbReference type="GO" id="GO:0003676">
    <property type="term" value="F:nucleic acid binding"/>
    <property type="evidence" value="ECO:0007669"/>
    <property type="project" value="InterPro"/>
</dbReference>
<dbReference type="InterPro" id="IPR001841">
    <property type="entry name" value="Znf_RING"/>
</dbReference>
<evidence type="ECO:0000259" key="14">
    <source>
        <dbReference type="PROSITE" id="PS50089"/>
    </source>
</evidence>
<proteinExistence type="inferred from homology"/>
<evidence type="ECO:0000256" key="7">
    <source>
        <dbReference type="ARBA" id="ARBA00022679"/>
    </source>
</evidence>
<evidence type="ECO:0000256" key="10">
    <source>
        <dbReference type="ARBA" id="ARBA00022771"/>
    </source>
</evidence>
<dbReference type="SMART" id="SM00184">
    <property type="entry name" value="RING"/>
    <property type="match status" value="2"/>
</dbReference>
<evidence type="ECO:0000256" key="4">
    <source>
        <dbReference type="ARBA" id="ARBA00004906"/>
    </source>
</evidence>
<dbReference type="InterPro" id="IPR002867">
    <property type="entry name" value="IBR_dom"/>
</dbReference>
<dbReference type="Proteomes" id="UP000701853">
    <property type="component" value="Chromosome 5"/>
</dbReference>
<dbReference type="PROSITE" id="PS50089">
    <property type="entry name" value="ZF_RING_2"/>
    <property type="match status" value="1"/>
</dbReference>
<dbReference type="InterPro" id="IPR031127">
    <property type="entry name" value="E3_UB_ligase_RBR"/>
</dbReference>
<keyword evidence="11" id="KW-0833">Ubl conjugation pathway</keyword>
<dbReference type="EC" id="2.3.2.31" evidence="6"/>
<evidence type="ECO:0000256" key="12">
    <source>
        <dbReference type="ARBA" id="ARBA00022833"/>
    </source>
</evidence>
<feature type="domain" description="RING-type" evidence="15">
    <location>
        <begin position="264"/>
        <end position="482"/>
    </location>
</feature>
<comment type="catalytic activity">
    <reaction evidence="1">
        <text>[E2 ubiquitin-conjugating enzyme]-S-ubiquitinyl-L-cysteine + [acceptor protein]-L-lysine = [E2 ubiquitin-conjugating enzyme]-L-cysteine + [acceptor protein]-N(6)-ubiquitinyl-L-lysine.</text>
        <dbReference type="EC" id="2.3.2.31"/>
    </reaction>
</comment>
<keyword evidence="9" id="KW-0677">Repeat</keyword>
<evidence type="ECO:0000256" key="11">
    <source>
        <dbReference type="ARBA" id="ARBA00022786"/>
    </source>
</evidence>
<dbReference type="GO" id="GO:0061630">
    <property type="term" value="F:ubiquitin protein ligase activity"/>
    <property type="evidence" value="ECO:0007669"/>
    <property type="project" value="UniProtKB-EC"/>
</dbReference>
<protein>
    <recommendedName>
        <fullName evidence="6">RBR-type E3 ubiquitin transferase</fullName>
        <ecNumber evidence="6">2.3.2.31</ecNumber>
    </recommendedName>
</protein>
<dbReference type="FunFam" id="1.20.120.1750:FF:000021">
    <property type="entry name" value="RBR-type E3 ubiquitin transferase"/>
    <property type="match status" value="1"/>
</dbReference>
<dbReference type="PANTHER" id="PTHR11685">
    <property type="entry name" value="RBR FAMILY RING FINGER AND IBR DOMAIN-CONTAINING"/>
    <property type="match status" value="1"/>
</dbReference>
<dbReference type="GO" id="GO:0016567">
    <property type="term" value="P:protein ubiquitination"/>
    <property type="evidence" value="ECO:0007669"/>
    <property type="project" value="UniProtKB-UniPathway"/>
</dbReference>
<dbReference type="InterPro" id="IPR002156">
    <property type="entry name" value="RNaseH_domain"/>
</dbReference>
<dbReference type="Pfam" id="PF13456">
    <property type="entry name" value="RVT_3"/>
    <property type="match status" value="1"/>
</dbReference>
<dbReference type="PROSITE" id="PS51873">
    <property type="entry name" value="TRIAD"/>
    <property type="match status" value="1"/>
</dbReference>
<comment type="cofactor">
    <cofactor evidence="2">
        <name>Zn(2+)</name>
        <dbReference type="ChEBI" id="CHEBI:29105"/>
    </cofactor>
</comment>
<keyword evidence="7" id="KW-0808">Transferase</keyword>
<dbReference type="Gene3D" id="3.30.420.10">
    <property type="entry name" value="Ribonuclease H-like superfamily/Ribonuclease H"/>
    <property type="match status" value="1"/>
</dbReference>
<name>A0A8J5Z4R5_9ROSI</name>
<dbReference type="Gene3D" id="1.20.120.1750">
    <property type="match status" value="1"/>
</dbReference>
<dbReference type="InterPro" id="IPR044066">
    <property type="entry name" value="TRIAD_supradom"/>
</dbReference>
<dbReference type="CDD" id="cd22582">
    <property type="entry name" value="BRcat_RBR_unk"/>
    <property type="match status" value="1"/>
</dbReference>
<dbReference type="GO" id="GO:0008270">
    <property type="term" value="F:zinc ion binding"/>
    <property type="evidence" value="ECO:0007669"/>
    <property type="project" value="UniProtKB-KW"/>
</dbReference>
<evidence type="ECO:0000256" key="8">
    <source>
        <dbReference type="ARBA" id="ARBA00022723"/>
    </source>
</evidence>
<dbReference type="InterPro" id="IPR036397">
    <property type="entry name" value="RNaseH_sf"/>
</dbReference>
<dbReference type="UniPathway" id="UPA00143"/>
<reference evidence="16 17" key="1">
    <citation type="journal article" date="2021" name="bioRxiv">
        <title>The Gossypium anomalum genome as a resource for cotton improvement and evolutionary analysis of hybrid incompatibility.</title>
        <authorList>
            <person name="Grover C.E."/>
            <person name="Yuan D."/>
            <person name="Arick M.A."/>
            <person name="Miller E.R."/>
            <person name="Hu G."/>
            <person name="Peterson D.G."/>
            <person name="Wendel J.F."/>
            <person name="Udall J.A."/>
        </authorList>
    </citation>
    <scope>NUCLEOTIDE SEQUENCE [LARGE SCALE GENOMIC DNA]</scope>
    <source>
        <strain evidence="16">JFW-Udall</strain>
        <tissue evidence="16">Leaf</tissue>
    </source>
</reference>
<evidence type="ECO:0000256" key="6">
    <source>
        <dbReference type="ARBA" id="ARBA00012251"/>
    </source>
</evidence>
<evidence type="ECO:0000256" key="2">
    <source>
        <dbReference type="ARBA" id="ARBA00001947"/>
    </source>
</evidence>
<comment type="caution">
    <text evidence="16">The sequence shown here is derived from an EMBL/GenBank/DDBJ whole genome shotgun (WGS) entry which is preliminary data.</text>
</comment>
<gene>
    <name evidence="16" type="ORF">CXB51_011964</name>
</gene>
<dbReference type="SMART" id="SM00647">
    <property type="entry name" value="IBR"/>
    <property type="match status" value="2"/>
</dbReference>
<dbReference type="FunFam" id="3.30.40.10:FF:000230">
    <property type="entry name" value="RBR-type E3 ubiquitin transferase"/>
    <property type="match status" value="1"/>
</dbReference>
<keyword evidence="10 13" id="KW-0863">Zinc-finger</keyword>
<dbReference type="OrthoDB" id="10009520at2759"/>
<dbReference type="CDD" id="cd22584">
    <property type="entry name" value="Rcat_RBR_unk"/>
    <property type="match status" value="1"/>
</dbReference>
<evidence type="ECO:0000256" key="9">
    <source>
        <dbReference type="ARBA" id="ARBA00022737"/>
    </source>
</evidence>
<evidence type="ECO:0000313" key="17">
    <source>
        <dbReference type="Proteomes" id="UP000701853"/>
    </source>
</evidence>
<dbReference type="Pfam" id="PF01485">
    <property type="entry name" value="IBR"/>
    <property type="match status" value="2"/>
</dbReference>
<dbReference type="InterPro" id="IPR013083">
    <property type="entry name" value="Znf_RING/FYVE/PHD"/>
</dbReference>
<dbReference type="Gene3D" id="3.30.40.10">
    <property type="entry name" value="Zinc/RING finger domain, C3HC4 (zinc finger)"/>
    <property type="match status" value="1"/>
</dbReference>
<dbReference type="GO" id="GO:0004523">
    <property type="term" value="F:RNA-DNA hybrid ribonuclease activity"/>
    <property type="evidence" value="ECO:0007669"/>
    <property type="project" value="InterPro"/>
</dbReference>
<dbReference type="FunFam" id="3.30.420.10:FF:000076">
    <property type="entry name" value="RBR-type E3 ubiquitin transferase"/>
    <property type="match status" value="1"/>
</dbReference>
<evidence type="ECO:0000313" key="16">
    <source>
        <dbReference type="EMBL" id="KAG8494610.1"/>
    </source>
</evidence>
<evidence type="ECO:0000256" key="3">
    <source>
        <dbReference type="ARBA" id="ARBA00003976"/>
    </source>
</evidence>
<dbReference type="EMBL" id="JAHUZN010000005">
    <property type="protein sequence ID" value="KAG8494610.1"/>
    <property type="molecule type" value="Genomic_DNA"/>
</dbReference>
<dbReference type="InterPro" id="IPR017907">
    <property type="entry name" value="Znf_RING_CS"/>
</dbReference>
<dbReference type="InterPro" id="IPR018957">
    <property type="entry name" value="Znf_C3HC4_RING-type"/>
</dbReference>
<sequence length="637" mass="72987">MILSTLYQSFDLLSQRNLKVNFLFVDFLLWFQLDFGLDIDNYLKCKEQRRLFQLFGGVVLGKMEDQEVLPDDISVSLVRGVRAEEDEEDFQSCCEDDEVWKDNEEVAKEEEKKELDEFSVKMFFKGISLAETGDSSSGFSGIGVVMERSANSPVIQVQKKLDFYVEESVADYLALMDGLTEAMQNKIRRVYAFTDSALLHDQITCEENLDNPLLMALRERIMEHSRNLEEFVLKLVPSTDLLRPLQLAQVAIGVVSSPAKGDKSLQYCSICFEDKPSLMMITMKCSHRFCSHCMRTHVDGKLQSSKVPIRCPQSQCKYYISTAECRSFLPLASYESLERAQAEANVLHSDGIYCPYPNCSVLLDPRECLSTRASSSSQSDNSCVECPVCQRFICVECGVPWHSSMSCEMYQNLPLEERDAADITLHRLAQNKRWRRCQQCRRMIELAQGCYHMTCWCGHEFCYSCGAEYRDSQQTCQCAFWEEDNSEGLATHSVQESEQWAWETFNSLPMLMDAYSDQERSQLALIQRFLAGGFSLSDHHPYQSPPRCTDSYVDAMKDLRQLPWLERFVSPPDPVIILAELAVHRLTNKSSIVKSSSRATNELHLSMLMAHETTLISRYYSMLAPKMRRVIKTEDPI</sequence>
<comment type="pathway">
    <text evidence="4">Protein modification; protein ubiquitination.</text>
</comment>